<evidence type="ECO:0000256" key="5">
    <source>
        <dbReference type="ARBA" id="ARBA00023136"/>
    </source>
</evidence>
<reference evidence="7" key="1">
    <citation type="submission" date="2022-10" db="EMBL/GenBank/DDBJ databases">
        <title>Rhodococcus sp.75.</title>
        <authorList>
            <person name="Sun M."/>
        </authorList>
    </citation>
    <scope>NUCLEOTIDE SEQUENCE</scope>
    <source>
        <strain evidence="7">75</strain>
    </source>
</reference>
<comment type="subcellular location">
    <subcellularLocation>
        <location evidence="1">Cell membrane</location>
        <topology evidence="1">Multi-pass membrane protein</topology>
    </subcellularLocation>
</comment>
<keyword evidence="4 6" id="KW-1133">Transmembrane helix</keyword>
<feature type="transmembrane region" description="Helical" evidence="6">
    <location>
        <begin position="210"/>
        <end position="231"/>
    </location>
</feature>
<dbReference type="InterPro" id="IPR017039">
    <property type="entry name" value="Virul_fac_BrkB"/>
</dbReference>
<keyword evidence="2" id="KW-1003">Cell membrane</keyword>
<evidence type="ECO:0000256" key="1">
    <source>
        <dbReference type="ARBA" id="ARBA00004651"/>
    </source>
</evidence>
<dbReference type="PANTHER" id="PTHR30213:SF1">
    <property type="entry name" value="INNER MEMBRANE PROTEIN YHJD"/>
    <property type="match status" value="1"/>
</dbReference>
<feature type="transmembrane region" description="Helical" evidence="6">
    <location>
        <begin position="147"/>
        <end position="169"/>
    </location>
</feature>
<protein>
    <submittedName>
        <fullName evidence="7">YihY/virulence factor BrkB family protein</fullName>
    </submittedName>
</protein>
<dbReference type="RefSeq" id="WP_265383212.1">
    <property type="nucleotide sequence ID" value="NZ_CP110615.1"/>
</dbReference>
<evidence type="ECO:0000313" key="7">
    <source>
        <dbReference type="EMBL" id="UZJ25106.1"/>
    </source>
</evidence>
<evidence type="ECO:0000256" key="6">
    <source>
        <dbReference type="SAM" id="Phobius"/>
    </source>
</evidence>
<evidence type="ECO:0000256" key="2">
    <source>
        <dbReference type="ARBA" id="ARBA00022475"/>
    </source>
</evidence>
<name>A0ABY6P1F1_9NOCA</name>
<evidence type="ECO:0000256" key="4">
    <source>
        <dbReference type="ARBA" id="ARBA00022989"/>
    </source>
</evidence>
<evidence type="ECO:0000313" key="8">
    <source>
        <dbReference type="Proteomes" id="UP001164965"/>
    </source>
</evidence>
<feature type="transmembrane region" description="Helical" evidence="6">
    <location>
        <begin position="41"/>
        <end position="64"/>
    </location>
</feature>
<sequence>MLSRTVARFDAYQRTHRWIGFPVAVVYKFVDDQGVYLTALIAHYAFVSLFPLLLIAVTILGFVLQNDPELQQRLIAAALKQVPLLGPELGDQVTSFGGSGIGLVIGVVGTLFGGLGVAQAGQNALNTMWSVPRNKRPNPVAARLRSLVLLAVFGTGVLATTVLTLIGGFSNTDLLNAALVIPVSMAANAALFAVLFHFGTTHPTRLRDVAPGAVLAGVVVHLLQLFGVYLLSSSLDRSSALYGLFGVVLGLITWITLQATVVVFCAEIDVVRTRRLWPRALLTPFTDDVDLTRADRAAYTDYAKAQQHKGFETVEVSFAEPHPADGTSDDA</sequence>
<feature type="transmembrane region" description="Helical" evidence="6">
    <location>
        <begin position="175"/>
        <end position="198"/>
    </location>
</feature>
<keyword evidence="3 6" id="KW-0812">Transmembrane</keyword>
<proteinExistence type="predicted"/>
<evidence type="ECO:0000256" key="3">
    <source>
        <dbReference type="ARBA" id="ARBA00022692"/>
    </source>
</evidence>
<gene>
    <name evidence="7" type="ORF">RHODO2019_00920</name>
</gene>
<dbReference type="Proteomes" id="UP001164965">
    <property type="component" value="Chromosome"/>
</dbReference>
<dbReference type="PANTHER" id="PTHR30213">
    <property type="entry name" value="INNER MEMBRANE PROTEIN YHJD"/>
    <property type="match status" value="1"/>
</dbReference>
<feature type="transmembrane region" description="Helical" evidence="6">
    <location>
        <begin position="243"/>
        <end position="266"/>
    </location>
</feature>
<accession>A0ABY6P1F1</accession>
<organism evidence="7 8">
    <name type="scientific">Rhodococcus antarcticus</name>
    <dbReference type="NCBI Taxonomy" id="2987751"/>
    <lineage>
        <taxon>Bacteria</taxon>
        <taxon>Bacillati</taxon>
        <taxon>Actinomycetota</taxon>
        <taxon>Actinomycetes</taxon>
        <taxon>Mycobacteriales</taxon>
        <taxon>Nocardiaceae</taxon>
        <taxon>Rhodococcus</taxon>
    </lineage>
</organism>
<dbReference type="EMBL" id="CP110615">
    <property type="protein sequence ID" value="UZJ25106.1"/>
    <property type="molecule type" value="Genomic_DNA"/>
</dbReference>
<dbReference type="Pfam" id="PF03631">
    <property type="entry name" value="Virul_fac_BrkB"/>
    <property type="match status" value="1"/>
</dbReference>
<keyword evidence="8" id="KW-1185">Reference proteome</keyword>
<keyword evidence="5 6" id="KW-0472">Membrane</keyword>